<name>A0ABT4RTF9_9ACTN</name>
<evidence type="ECO:0000256" key="1">
    <source>
        <dbReference type="SAM" id="MobiDB-lite"/>
    </source>
</evidence>
<organism evidence="2 3">
    <name type="scientific">Solirubrobacter deserti</name>
    <dbReference type="NCBI Taxonomy" id="2282478"/>
    <lineage>
        <taxon>Bacteria</taxon>
        <taxon>Bacillati</taxon>
        <taxon>Actinomycetota</taxon>
        <taxon>Thermoleophilia</taxon>
        <taxon>Solirubrobacterales</taxon>
        <taxon>Solirubrobacteraceae</taxon>
        <taxon>Solirubrobacter</taxon>
    </lineage>
</organism>
<sequence length="557" mass="61523">MGRKADELRAALRQGLTERLAGAGWREVTWTGGLSVAGFVRPLEGGMAVTAEVTEPVSIPDSLPVAISGIRFGVTYEPLRRWWPLLGERFALALVETSDDQVEDFLEISTPDDVPAAVEQLATLIEGAEPSMSLDALLEVVSGLQRPALLAAAGRFDEAAVALARYEPVPGTGSFAREEQRTAFQLRRWIDSRGDDALLPSAPPPSQLDGKRPSFRKTLAEGRAQRAAVSAVKAAGRGRDRDELRALLERELARRGATMSPSAVEHSLDHLWDTSADRRDARVEGLKTLGRVGIGVARAIRDHELDAPSRPEWLEPPAPAFYVLPLTDRWSRVRLDAGNEDRLERIHEAGRSRVPSIAVLVAWLQPGADGLTVLIGQDASALSLRGRTRRPWRLRVSAESLWSCTPDSLAATSNRSTCSKSRSRPRSKNSRPDGAPRKWCLSTRGSLRTTEHLASANGPFRRRRTPPHWRCPFTTANFPTTGPPVERHTEPERHTRRSGRLRSVATGTARRSCDCAGRRWRRCRCRRTSLSAVDRDARNATGRRGRQVLSRRPRDAD</sequence>
<proteinExistence type="predicted"/>
<evidence type="ECO:0000313" key="3">
    <source>
        <dbReference type="Proteomes" id="UP001147700"/>
    </source>
</evidence>
<evidence type="ECO:0000313" key="2">
    <source>
        <dbReference type="EMBL" id="MDA0141867.1"/>
    </source>
</evidence>
<feature type="compositionally biased region" description="Basic residues" evidence="1">
    <location>
        <begin position="541"/>
        <end position="551"/>
    </location>
</feature>
<dbReference type="EMBL" id="JAPCID010000067">
    <property type="protein sequence ID" value="MDA0141867.1"/>
    <property type="molecule type" value="Genomic_DNA"/>
</dbReference>
<accession>A0ABT4RTF9</accession>
<reference evidence="2" key="1">
    <citation type="submission" date="2022-10" db="EMBL/GenBank/DDBJ databases">
        <title>The WGS of Solirubrobacter sp. CPCC 204708.</title>
        <authorList>
            <person name="Jiang Z."/>
        </authorList>
    </citation>
    <scope>NUCLEOTIDE SEQUENCE</scope>
    <source>
        <strain evidence="2">CPCC 204708</strain>
    </source>
</reference>
<protein>
    <submittedName>
        <fullName evidence="2">Uncharacterized protein</fullName>
    </submittedName>
</protein>
<dbReference type="RefSeq" id="WP_202958408.1">
    <property type="nucleotide sequence ID" value="NZ_JAPCID010000067.1"/>
</dbReference>
<gene>
    <name evidence="2" type="ORF">OJ962_30525</name>
</gene>
<feature type="region of interest" description="Disordered" evidence="1">
    <location>
        <begin position="535"/>
        <end position="557"/>
    </location>
</feature>
<keyword evidence="3" id="KW-1185">Reference proteome</keyword>
<feature type="region of interest" description="Disordered" evidence="1">
    <location>
        <begin position="408"/>
        <end position="505"/>
    </location>
</feature>
<comment type="caution">
    <text evidence="2">The sequence shown here is derived from an EMBL/GenBank/DDBJ whole genome shotgun (WGS) entry which is preliminary data.</text>
</comment>
<dbReference type="Proteomes" id="UP001147700">
    <property type="component" value="Unassembled WGS sequence"/>
</dbReference>